<comment type="subcellular location">
    <subcellularLocation>
        <location evidence="1">Nucleus</location>
    </subcellularLocation>
</comment>
<proteinExistence type="inferred from homology"/>
<evidence type="ECO:0000256" key="2">
    <source>
        <dbReference type="ARBA" id="ARBA00023015"/>
    </source>
</evidence>
<evidence type="ECO:0000313" key="12">
    <source>
        <dbReference type="Proteomes" id="UP000012960"/>
    </source>
</evidence>
<dbReference type="Gene3D" id="2.20.25.80">
    <property type="entry name" value="WRKY domain"/>
    <property type="match status" value="1"/>
</dbReference>
<protein>
    <submittedName>
        <fullName evidence="10">(wild Malaysian banana) hypothetical protein</fullName>
    </submittedName>
</protein>
<keyword evidence="3" id="KW-0238">DNA-binding</keyword>
<evidence type="ECO:0000256" key="7">
    <source>
        <dbReference type="ARBA" id="ARBA00060761"/>
    </source>
</evidence>
<evidence type="ECO:0000256" key="4">
    <source>
        <dbReference type="ARBA" id="ARBA00023163"/>
    </source>
</evidence>
<keyword evidence="12" id="KW-1185">Reference proteome</keyword>
<evidence type="ECO:0000256" key="1">
    <source>
        <dbReference type="ARBA" id="ARBA00004123"/>
    </source>
</evidence>
<dbReference type="GO" id="GO:0005634">
    <property type="term" value="C:nucleus"/>
    <property type="evidence" value="ECO:0000318"/>
    <property type="project" value="GO_Central"/>
</dbReference>
<dbReference type="FunCoup" id="A0A804L4Q3">
    <property type="interactions" value="1624"/>
</dbReference>
<reference evidence="11" key="2">
    <citation type="submission" date="2021-05" db="UniProtKB">
        <authorList>
            <consortium name="EnsemblPlants"/>
        </authorList>
    </citation>
    <scope>IDENTIFICATION</scope>
    <source>
        <strain evidence="11">subsp. malaccensis</strain>
    </source>
</reference>
<dbReference type="InterPro" id="IPR044810">
    <property type="entry name" value="WRKY_plant"/>
</dbReference>
<feature type="region of interest" description="Disordered" evidence="8">
    <location>
        <begin position="21"/>
        <end position="55"/>
    </location>
</feature>
<keyword evidence="2" id="KW-0805">Transcription regulation</keyword>
<dbReference type="GO" id="GO:0000976">
    <property type="term" value="F:transcription cis-regulatory region binding"/>
    <property type="evidence" value="ECO:0000318"/>
    <property type="project" value="GO_Central"/>
</dbReference>
<dbReference type="InterPro" id="IPR036576">
    <property type="entry name" value="WRKY_dom_sf"/>
</dbReference>
<dbReference type="PROSITE" id="PS50811">
    <property type="entry name" value="WRKY"/>
    <property type="match status" value="1"/>
</dbReference>
<feature type="domain" description="WRKY" evidence="9">
    <location>
        <begin position="197"/>
        <end position="263"/>
    </location>
</feature>
<feature type="region of interest" description="Disordered" evidence="8">
    <location>
        <begin position="255"/>
        <end position="333"/>
    </location>
</feature>
<dbReference type="SUPFAM" id="SSF118290">
    <property type="entry name" value="WRKY DNA-binding domain"/>
    <property type="match status" value="1"/>
</dbReference>
<keyword evidence="5" id="KW-0539">Nucleus</keyword>
<name>A0A804L4Q3_MUSAM</name>
<dbReference type="GO" id="GO:0003700">
    <property type="term" value="F:DNA-binding transcription factor activity"/>
    <property type="evidence" value="ECO:0000318"/>
    <property type="project" value="GO_Central"/>
</dbReference>
<keyword evidence="4" id="KW-0804">Transcription</keyword>
<dbReference type="EMBL" id="HG996475">
    <property type="protein sequence ID" value="CAG1863688.1"/>
    <property type="molecule type" value="Genomic_DNA"/>
</dbReference>
<evidence type="ECO:0000256" key="3">
    <source>
        <dbReference type="ARBA" id="ARBA00023125"/>
    </source>
</evidence>
<evidence type="ECO:0000313" key="11">
    <source>
        <dbReference type="EnsemblPlants" id="Ma11_p06000.1"/>
    </source>
</evidence>
<dbReference type="PANTHER" id="PTHR32096:SF18">
    <property type="entry name" value="DISEASE RESISTANCE PROTEIN RRS1B-RELATED"/>
    <property type="match status" value="1"/>
</dbReference>
<sequence>MCDYFWQRRENGQGDLADVVRSGGSGSASGSEFPVVSDWHPPSEPTVPPSSSTVEDMNNDFGDPFANLCDPLLSELTGIEFFHNSGEMITGGQVKAATESTGGGGGGGIMSQQLLMSEEMITKPRDIIPRAFQLSSGGAKPSPLSPIEASSGAVGCSADDGGVQISSTRSLGVKRRKNQAKKVVCIPAPAAATNRSSGEVVPSDLWAWRKYGQKPIKGSPYPRGYYRCSSSKGCSARKQVERSRTNPNMLVITYTSEHNHPWPTQRNALAGSTRSQASKNSSSASKTSFGRSLVSPTAPKADPKVKEEEEAAEIDNEPMIPESNHPDDFFADLAELETDPMSPIFSKVLIHAKQPEEEEEEPEDKGLGPLNMW</sequence>
<comment type="similarity">
    <text evidence="7">Belongs to the WRKY group II-e family.</text>
</comment>
<feature type="compositionally biased region" description="Low complexity" evidence="8">
    <location>
        <begin position="272"/>
        <end position="288"/>
    </location>
</feature>
<dbReference type="EnsemblPlants" id="Ma11_t06000.1">
    <property type="protein sequence ID" value="Ma11_p06000.1"/>
    <property type="gene ID" value="Ma11_g06000"/>
</dbReference>
<dbReference type="OrthoDB" id="1937086at2759"/>
<feature type="compositionally biased region" description="Polar residues" evidence="8">
    <location>
        <begin position="255"/>
        <end position="267"/>
    </location>
</feature>
<evidence type="ECO:0000313" key="10">
    <source>
        <dbReference type="EMBL" id="CAG1863688.1"/>
    </source>
</evidence>
<dbReference type="Proteomes" id="UP000012960">
    <property type="component" value="Unplaced"/>
</dbReference>
<dbReference type="AlphaFoldDB" id="A0A804L4Q3"/>
<evidence type="ECO:0000256" key="5">
    <source>
        <dbReference type="ARBA" id="ARBA00023242"/>
    </source>
</evidence>
<dbReference type="SMART" id="SM00774">
    <property type="entry name" value="WRKY"/>
    <property type="match status" value="1"/>
</dbReference>
<dbReference type="Pfam" id="PF03106">
    <property type="entry name" value="WRKY"/>
    <property type="match status" value="1"/>
</dbReference>
<reference evidence="10" key="1">
    <citation type="submission" date="2021-03" db="EMBL/GenBank/DDBJ databases">
        <authorList>
            <consortium name="Genoscope - CEA"/>
            <person name="William W."/>
        </authorList>
    </citation>
    <scope>NUCLEOTIDE SEQUENCE</scope>
    <source>
        <strain evidence="10">Doubled-haploid Pahang</strain>
    </source>
</reference>
<evidence type="ECO:0000259" key="9">
    <source>
        <dbReference type="PROSITE" id="PS50811"/>
    </source>
</evidence>
<comment type="function">
    <text evidence="6">Transcription factor. Interacts specifically with the W box (5'-(T)TGAC[CT]-3'), a frequently occurring elicitor-responsive cis-acting element.</text>
</comment>
<organism evidence="11 12">
    <name type="scientific">Musa acuminata subsp. malaccensis</name>
    <name type="common">Wild banana</name>
    <name type="synonym">Musa malaccensis</name>
    <dbReference type="NCBI Taxonomy" id="214687"/>
    <lineage>
        <taxon>Eukaryota</taxon>
        <taxon>Viridiplantae</taxon>
        <taxon>Streptophyta</taxon>
        <taxon>Embryophyta</taxon>
        <taxon>Tracheophyta</taxon>
        <taxon>Spermatophyta</taxon>
        <taxon>Magnoliopsida</taxon>
        <taxon>Liliopsida</taxon>
        <taxon>Zingiberales</taxon>
        <taxon>Musaceae</taxon>
        <taxon>Musa</taxon>
    </lineage>
</organism>
<dbReference type="FunFam" id="2.20.25.80:FF:000005">
    <property type="entry name" value="probable WRKY transcription factor 14"/>
    <property type="match status" value="1"/>
</dbReference>
<dbReference type="PANTHER" id="PTHR32096">
    <property type="entry name" value="WRKY TRANSCRIPTION FACTOR 30-RELATED-RELATED"/>
    <property type="match status" value="1"/>
</dbReference>
<dbReference type="InterPro" id="IPR003657">
    <property type="entry name" value="WRKY_dom"/>
</dbReference>
<dbReference type="InParanoid" id="A0A804L4Q3"/>
<accession>A0A804L4Q3</accession>
<gene>
    <name evidence="10" type="ORF">GSMUA_19400.1</name>
</gene>
<dbReference type="Gramene" id="Ma11_t06000.1">
    <property type="protein sequence ID" value="Ma11_p06000.1"/>
    <property type="gene ID" value="Ma11_g06000"/>
</dbReference>
<evidence type="ECO:0000256" key="8">
    <source>
        <dbReference type="SAM" id="MobiDB-lite"/>
    </source>
</evidence>
<evidence type="ECO:0000256" key="6">
    <source>
        <dbReference type="ARBA" id="ARBA00059805"/>
    </source>
</evidence>
<feature type="region of interest" description="Disordered" evidence="8">
    <location>
        <begin position="351"/>
        <end position="373"/>
    </location>
</feature>